<feature type="compositionally biased region" description="Pro residues" evidence="6">
    <location>
        <begin position="156"/>
        <end position="167"/>
    </location>
</feature>
<keyword evidence="5 7" id="KW-0472">Membrane</keyword>
<dbReference type="Pfam" id="PF07963">
    <property type="entry name" value="N_methyl"/>
    <property type="match status" value="1"/>
</dbReference>
<feature type="region of interest" description="Disordered" evidence="6">
    <location>
        <begin position="151"/>
        <end position="176"/>
    </location>
</feature>
<dbReference type="NCBIfam" id="TIGR02532">
    <property type="entry name" value="IV_pilin_GFxxxE"/>
    <property type="match status" value="1"/>
</dbReference>
<evidence type="ECO:0000256" key="5">
    <source>
        <dbReference type="ARBA" id="ARBA00023136"/>
    </source>
</evidence>
<evidence type="ECO:0000313" key="8">
    <source>
        <dbReference type="EMBL" id="OGM09006.1"/>
    </source>
</evidence>
<proteinExistence type="predicted"/>
<keyword evidence="4 7" id="KW-1133">Transmembrane helix</keyword>
<evidence type="ECO:0000256" key="1">
    <source>
        <dbReference type="ARBA" id="ARBA00004167"/>
    </source>
</evidence>
<name>A0A1F7X1Q8_9BACT</name>
<gene>
    <name evidence="8" type="ORF">A2Z67_01180</name>
</gene>
<dbReference type="Gene3D" id="3.30.700.10">
    <property type="entry name" value="Glycoprotein, Type 4 Pilin"/>
    <property type="match status" value="1"/>
</dbReference>
<dbReference type="PANTHER" id="PTHR30093">
    <property type="entry name" value="GENERAL SECRETION PATHWAY PROTEIN G"/>
    <property type="match status" value="1"/>
</dbReference>
<dbReference type="Proteomes" id="UP000176939">
    <property type="component" value="Unassembled WGS sequence"/>
</dbReference>
<dbReference type="AlphaFoldDB" id="A0A1F7X1Q8"/>
<feature type="transmembrane region" description="Helical" evidence="7">
    <location>
        <begin position="12"/>
        <end position="36"/>
    </location>
</feature>
<accession>A0A1F7X1Q8</accession>
<dbReference type="EMBL" id="MGFQ01000030">
    <property type="protein sequence ID" value="OGM09006.1"/>
    <property type="molecule type" value="Genomic_DNA"/>
</dbReference>
<dbReference type="SUPFAM" id="SSF54523">
    <property type="entry name" value="Pili subunits"/>
    <property type="match status" value="1"/>
</dbReference>
<keyword evidence="2" id="KW-0488">Methylation</keyword>
<dbReference type="InterPro" id="IPR000983">
    <property type="entry name" value="Bac_GSPG_pilin"/>
</dbReference>
<evidence type="ECO:0000256" key="2">
    <source>
        <dbReference type="ARBA" id="ARBA00022481"/>
    </source>
</evidence>
<dbReference type="InterPro" id="IPR045584">
    <property type="entry name" value="Pilin-like"/>
</dbReference>
<dbReference type="InterPro" id="IPR012902">
    <property type="entry name" value="N_methyl_site"/>
</dbReference>
<evidence type="ECO:0000313" key="9">
    <source>
        <dbReference type="Proteomes" id="UP000176939"/>
    </source>
</evidence>
<comment type="subcellular location">
    <subcellularLocation>
        <location evidence="1">Membrane</location>
        <topology evidence="1">Single-pass membrane protein</topology>
    </subcellularLocation>
</comment>
<organism evidence="8 9">
    <name type="scientific">Candidatus Woesebacteria bacterium RBG_13_36_22</name>
    <dbReference type="NCBI Taxonomy" id="1802478"/>
    <lineage>
        <taxon>Bacteria</taxon>
        <taxon>Candidatus Woeseibacteriota</taxon>
    </lineage>
</organism>
<dbReference type="GO" id="GO:0015627">
    <property type="term" value="C:type II protein secretion system complex"/>
    <property type="evidence" value="ECO:0007669"/>
    <property type="project" value="InterPro"/>
</dbReference>
<evidence type="ECO:0000256" key="3">
    <source>
        <dbReference type="ARBA" id="ARBA00022692"/>
    </source>
</evidence>
<sequence length="269" mass="28307">MKKRNKNLGFTLIEVLVVIAIIGILAAIALVSFTGAQRQARDTNRKSDLRMYETALVQYASKNKGKYPSYTGGVSLPSLCNTLDLSNCPTDTEDSYRYRSNGTTNGTATATEFVLWSTLESTNDADDTWVICSGGGVGTYYSIPAGYECPDDLNMPEPPPTQPPPTTGPSNTPGPTGGSLVCGSECDPDIWIPQCPTGLSCLPVGMLAIYSCQNASCPGDSDCICDAKTPTPTPTPICIPGGYPCDASGDKGYCCVGYVCEAGRCIGVD</sequence>
<evidence type="ECO:0000256" key="4">
    <source>
        <dbReference type="ARBA" id="ARBA00022989"/>
    </source>
</evidence>
<evidence type="ECO:0008006" key="10">
    <source>
        <dbReference type="Google" id="ProtNLM"/>
    </source>
</evidence>
<comment type="caution">
    <text evidence="8">The sequence shown here is derived from an EMBL/GenBank/DDBJ whole genome shotgun (WGS) entry which is preliminary data.</text>
</comment>
<dbReference type="PRINTS" id="PR00813">
    <property type="entry name" value="BCTERIALGSPG"/>
</dbReference>
<protein>
    <recommendedName>
        <fullName evidence="10">Type II secretion system protein GspG C-terminal domain-containing protein</fullName>
    </recommendedName>
</protein>
<evidence type="ECO:0000256" key="7">
    <source>
        <dbReference type="SAM" id="Phobius"/>
    </source>
</evidence>
<evidence type="ECO:0000256" key="6">
    <source>
        <dbReference type="SAM" id="MobiDB-lite"/>
    </source>
</evidence>
<dbReference type="GO" id="GO:0015628">
    <property type="term" value="P:protein secretion by the type II secretion system"/>
    <property type="evidence" value="ECO:0007669"/>
    <property type="project" value="InterPro"/>
</dbReference>
<dbReference type="PANTHER" id="PTHR30093:SF44">
    <property type="entry name" value="TYPE II SECRETION SYSTEM CORE PROTEIN G"/>
    <property type="match status" value="1"/>
</dbReference>
<dbReference type="GO" id="GO:0016020">
    <property type="term" value="C:membrane"/>
    <property type="evidence" value="ECO:0007669"/>
    <property type="project" value="UniProtKB-SubCell"/>
</dbReference>
<reference evidence="8 9" key="1">
    <citation type="journal article" date="2016" name="Nat. Commun.">
        <title>Thousands of microbial genomes shed light on interconnected biogeochemical processes in an aquifer system.</title>
        <authorList>
            <person name="Anantharaman K."/>
            <person name="Brown C.T."/>
            <person name="Hug L.A."/>
            <person name="Sharon I."/>
            <person name="Castelle C.J."/>
            <person name="Probst A.J."/>
            <person name="Thomas B.C."/>
            <person name="Singh A."/>
            <person name="Wilkins M.J."/>
            <person name="Karaoz U."/>
            <person name="Brodie E.L."/>
            <person name="Williams K.H."/>
            <person name="Hubbard S.S."/>
            <person name="Banfield J.F."/>
        </authorList>
    </citation>
    <scope>NUCLEOTIDE SEQUENCE [LARGE SCALE GENOMIC DNA]</scope>
</reference>
<keyword evidence="3 7" id="KW-0812">Transmembrane</keyword>